<reference evidence="2" key="1">
    <citation type="submission" date="2015-12" db="EMBL/GenBank/DDBJ databases">
        <title>Update maize B73 reference genome by single molecule sequencing technologies.</title>
        <authorList>
            <consortium name="Maize Genome Sequencing Project"/>
            <person name="Ware D."/>
        </authorList>
    </citation>
    <scope>NUCLEOTIDE SEQUENCE [LARGE SCALE GENOMIC DNA]</scope>
    <source>
        <tissue evidence="2">Seedling</tissue>
    </source>
</reference>
<proteinExistence type="predicted"/>
<accession>A0A1D6E1G5</accession>
<gene>
    <name evidence="2" type="ORF">ZEAMMB73_Zm00001d002481</name>
</gene>
<evidence type="ECO:0000313" key="2">
    <source>
        <dbReference type="EMBL" id="ONM14519.1"/>
    </source>
</evidence>
<sequence length="117" mass="12640">MVHVLPRAARIPPAAGPRPASRRPPALLPSSALILPPSPSILSFDGADPQRSLPSSWIPTHESRAPFHPRGFLQQRGSPTLESHCRNGRSSVPRRGSATQYRAVDGRPPNPTVCGFR</sequence>
<keyword evidence="2" id="KW-0808">Transferase</keyword>
<dbReference type="GO" id="GO:0016301">
    <property type="term" value="F:kinase activity"/>
    <property type="evidence" value="ECO:0007669"/>
    <property type="project" value="UniProtKB-KW"/>
</dbReference>
<organism evidence="2">
    <name type="scientific">Zea mays</name>
    <name type="common">Maize</name>
    <dbReference type="NCBI Taxonomy" id="4577"/>
    <lineage>
        <taxon>Eukaryota</taxon>
        <taxon>Viridiplantae</taxon>
        <taxon>Streptophyta</taxon>
        <taxon>Embryophyta</taxon>
        <taxon>Tracheophyta</taxon>
        <taxon>Spermatophyta</taxon>
        <taxon>Magnoliopsida</taxon>
        <taxon>Liliopsida</taxon>
        <taxon>Poales</taxon>
        <taxon>Poaceae</taxon>
        <taxon>PACMAD clade</taxon>
        <taxon>Panicoideae</taxon>
        <taxon>Andropogonodae</taxon>
        <taxon>Andropogoneae</taxon>
        <taxon>Tripsacinae</taxon>
        <taxon>Zea</taxon>
    </lineage>
</organism>
<name>A0A1D6E1G5_MAIZE</name>
<evidence type="ECO:0000256" key="1">
    <source>
        <dbReference type="SAM" id="MobiDB-lite"/>
    </source>
</evidence>
<feature type="region of interest" description="Disordered" evidence="1">
    <location>
        <begin position="41"/>
        <end position="117"/>
    </location>
</feature>
<dbReference type="EMBL" id="CM007648">
    <property type="protein sequence ID" value="ONM14519.1"/>
    <property type="molecule type" value="Genomic_DNA"/>
</dbReference>
<dbReference type="AlphaFoldDB" id="A0A1D6E1G5"/>
<protein>
    <submittedName>
        <fullName evidence="2">Tyrosine kinase family protein</fullName>
    </submittedName>
</protein>
<keyword evidence="2" id="KW-0418">Kinase</keyword>
<feature type="region of interest" description="Disordered" evidence="1">
    <location>
        <begin position="1"/>
        <end position="27"/>
    </location>
</feature>